<dbReference type="Proteomes" id="UP000266482">
    <property type="component" value="Unassembled WGS sequence"/>
</dbReference>
<dbReference type="AlphaFoldDB" id="A0A3A1UME3"/>
<evidence type="ECO:0000256" key="1">
    <source>
        <dbReference type="SAM" id="MobiDB-lite"/>
    </source>
</evidence>
<feature type="compositionally biased region" description="Polar residues" evidence="1">
    <location>
        <begin position="46"/>
        <end position="55"/>
    </location>
</feature>
<evidence type="ECO:0000313" key="3">
    <source>
        <dbReference type="EMBL" id="RIX47330.1"/>
    </source>
</evidence>
<name>A0A3A1UME3_9BACL</name>
<feature type="signal peptide" evidence="2">
    <location>
        <begin position="1"/>
        <end position="22"/>
    </location>
</feature>
<protein>
    <recommendedName>
        <fullName evidence="5">DUF4399 domain-containing protein</fullName>
    </recommendedName>
</protein>
<evidence type="ECO:0000313" key="4">
    <source>
        <dbReference type="Proteomes" id="UP000266482"/>
    </source>
</evidence>
<feature type="region of interest" description="Disordered" evidence="1">
    <location>
        <begin position="25"/>
        <end position="55"/>
    </location>
</feature>
<dbReference type="OrthoDB" id="6385276at2"/>
<sequence>MRRIWFMASIAALIVIGAAACANGGAEETQSNGNPVKQEDSRPGPSASSKPSYTLSGEVTEQNGVFFVTVETDFKLTKENYGGSPVEGEGHVHFYLNESLIGPITSEDPFEIKHAIDGTNNIKLELANHDHSTFGVTYDLSFDK</sequence>
<gene>
    <name evidence="3" type="ORF">D3P08_25245</name>
</gene>
<dbReference type="PROSITE" id="PS51257">
    <property type="entry name" value="PROKAR_LIPOPROTEIN"/>
    <property type="match status" value="1"/>
</dbReference>
<proteinExistence type="predicted"/>
<keyword evidence="2" id="KW-0732">Signal</keyword>
<accession>A0A3A1UME3</accession>
<organism evidence="3 4">
    <name type="scientific">Paenibacillus nanensis</name>
    <dbReference type="NCBI Taxonomy" id="393251"/>
    <lineage>
        <taxon>Bacteria</taxon>
        <taxon>Bacillati</taxon>
        <taxon>Bacillota</taxon>
        <taxon>Bacilli</taxon>
        <taxon>Bacillales</taxon>
        <taxon>Paenibacillaceae</taxon>
        <taxon>Paenibacillus</taxon>
    </lineage>
</organism>
<reference evidence="3 4" key="1">
    <citation type="submission" date="2018-09" db="EMBL/GenBank/DDBJ databases">
        <title>Paenibacillus aracenensis nov. sp. isolated from a cave in southern Spain.</title>
        <authorList>
            <person name="Jurado V."/>
            <person name="Gutierrez-Patricio S."/>
            <person name="Gonzalez-Pimentel J.L."/>
            <person name="Miller A.Z."/>
            <person name="Laiz L."/>
            <person name="Saiz-Jimenez C."/>
        </authorList>
    </citation>
    <scope>NUCLEOTIDE SEQUENCE [LARGE SCALE GENOMIC DNA]</scope>
    <source>
        <strain evidence="3 4">DSM 22867</strain>
    </source>
</reference>
<comment type="caution">
    <text evidence="3">The sequence shown here is derived from an EMBL/GenBank/DDBJ whole genome shotgun (WGS) entry which is preliminary data.</text>
</comment>
<dbReference type="EMBL" id="QXQA01000023">
    <property type="protein sequence ID" value="RIX47330.1"/>
    <property type="molecule type" value="Genomic_DNA"/>
</dbReference>
<dbReference type="RefSeq" id="WP_119602899.1">
    <property type="nucleotide sequence ID" value="NZ_QXQA01000023.1"/>
</dbReference>
<evidence type="ECO:0008006" key="5">
    <source>
        <dbReference type="Google" id="ProtNLM"/>
    </source>
</evidence>
<evidence type="ECO:0000256" key="2">
    <source>
        <dbReference type="SAM" id="SignalP"/>
    </source>
</evidence>
<keyword evidence="4" id="KW-1185">Reference proteome</keyword>
<feature type="chain" id="PRO_5038465372" description="DUF4399 domain-containing protein" evidence="2">
    <location>
        <begin position="23"/>
        <end position="144"/>
    </location>
</feature>